<dbReference type="GO" id="GO:0016787">
    <property type="term" value="F:hydrolase activity"/>
    <property type="evidence" value="ECO:0007669"/>
    <property type="project" value="UniProtKB-KW"/>
</dbReference>
<proteinExistence type="predicted"/>
<evidence type="ECO:0000259" key="3">
    <source>
        <dbReference type="PROSITE" id="PS51671"/>
    </source>
</evidence>
<sequence>MSLMRTQIEEISCSPNCHNLTTLLLPNNALADISVGFFRFMPQLVVLDLSRNLSLWGVPEEISNLGSLQYLNLSSTRVKSLPVGLQNLRKLIYLNLEFTDELENLVGIATSLPKLQVLKLYQSNVFVDDILLEELQRLEHLKVLTANIKDAMILEKIQGVDRLARSIRCLYLIDMSAPHVILNTVALGGLQQLRIVDCNISEIKINWKNKDRWELSPVEILPSTSSSCFKQLSTVYIYNLKGQKDLSWLLYAQNLTHLAVVWSSQIKEIINKKKGMSIIKLHRDIVVPFENLESLELYELDGLTDICWNYPNLPNCKRFSVKFCPKLPKDIANLGSRAVVASPSEGNPRHYRMKLDVYGEVLQRLQESNYEEATLPDFEDQLWLHFNRLPARYALDVKVERAEDVLTHQRLLKLVEDPATSLVFEVRSVEVSSDSDPAVEVYAQSSNPSSGQRALPPPNFEAITQGNEIVEDVKSAVNATLSTLPMHEITFATIHKPKLLSQLTSLLGELGLTVQEAHVFSTVDGFSLDIFVVDGWSQEETDGLKDALSKDILNLKDQPGSKQKSIVLSCYVLSPQ</sequence>
<dbReference type="InterPro" id="IPR055414">
    <property type="entry name" value="LRR_R13L4/SHOC2-like"/>
</dbReference>
<reference evidence="4 5" key="1">
    <citation type="submission" date="2024-04" db="EMBL/GenBank/DDBJ databases">
        <title>Genome assembly C_amara_ONT_v2.</title>
        <authorList>
            <person name="Yant L."/>
            <person name="Moore C."/>
            <person name="Slenker M."/>
        </authorList>
    </citation>
    <scope>NUCLEOTIDE SEQUENCE [LARGE SCALE GENOMIC DNA]</scope>
    <source>
        <tissue evidence="4">Leaf</tissue>
    </source>
</reference>
<dbReference type="SUPFAM" id="SSF52058">
    <property type="entry name" value="L domain-like"/>
    <property type="match status" value="1"/>
</dbReference>
<evidence type="ECO:0000313" key="4">
    <source>
        <dbReference type="EMBL" id="KAL1199682.1"/>
    </source>
</evidence>
<keyword evidence="2" id="KW-0378">Hydrolase</keyword>
<dbReference type="Gene3D" id="3.80.10.10">
    <property type="entry name" value="Ribonuclease Inhibitor"/>
    <property type="match status" value="1"/>
</dbReference>
<dbReference type="Pfam" id="PF23598">
    <property type="entry name" value="LRR_14"/>
    <property type="match status" value="1"/>
</dbReference>
<dbReference type="InterPro" id="IPR010043">
    <property type="entry name" value="UTase/UR"/>
</dbReference>
<organism evidence="4 5">
    <name type="scientific">Cardamine amara subsp. amara</name>
    <dbReference type="NCBI Taxonomy" id="228776"/>
    <lineage>
        <taxon>Eukaryota</taxon>
        <taxon>Viridiplantae</taxon>
        <taxon>Streptophyta</taxon>
        <taxon>Embryophyta</taxon>
        <taxon>Tracheophyta</taxon>
        <taxon>Spermatophyta</taxon>
        <taxon>Magnoliopsida</taxon>
        <taxon>eudicotyledons</taxon>
        <taxon>Gunneridae</taxon>
        <taxon>Pentapetalae</taxon>
        <taxon>rosids</taxon>
        <taxon>malvids</taxon>
        <taxon>Brassicales</taxon>
        <taxon>Brassicaceae</taxon>
        <taxon>Cardamineae</taxon>
        <taxon>Cardamine</taxon>
    </lineage>
</organism>
<dbReference type="EMBL" id="JBANAX010000638">
    <property type="protein sequence ID" value="KAL1199682.1"/>
    <property type="molecule type" value="Genomic_DNA"/>
</dbReference>
<dbReference type="SUPFAM" id="SSF55021">
    <property type="entry name" value="ACT-like"/>
    <property type="match status" value="1"/>
</dbReference>
<dbReference type="PROSITE" id="PS51671">
    <property type="entry name" value="ACT"/>
    <property type="match status" value="1"/>
</dbReference>
<comment type="caution">
    <text evidence="4">The sequence shown here is derived from an EMBL/GenBank/DDBJ whole genome shotgun (WGS) entry which is preliminary data.</text>
</comment>
<evidence type="ECO:0000256" key="1">
    <source>
        <dbReference type="ARBA" id="ARBA00022737"/>
    </source>
</evidence>
<keyword evidence="5" id="KW-1185">Reference proteome</keyword>
<gene>
    <name evidence="4" type="ORF">V5N11_019442</name>
</gene>
<evidence type="ECO:0000313" key="5">
    <source>
        <dbReference type="Proteomes" id="UP001558713"/>
    </source>
</evidence>
<keyword evidence="1" id="KW-0677">Repeat</keyword>
<dbReference type="PANTHER" id="PTHR47320:SF1">
    <property type="entry name" value="BIFUNCTIONAL URIDYLYLTRANSFERASE_URIDYLYL-REMOVING ENZYME"/>
    <property type="match status" value="1"/>
</dbReference>
<dbReference type="Proteomes" id="UP001558713">
    <property type="component" value="Unassembled WGS sequence"/>
</dbReference>
<dbReference type="InterPro" id="IPR032675">
    <property type="entry name" value="LRR_dom_sf"/>
</dbReference>
<dbReference type="InterPro" id="IPR002912">
    <property type="entry name" value="ACT_dom"/>
</dbReference>
<feature type="domain" description="ACT" evidence="3">
    <location>
        <begin position="488"/>
        <end position="563"/>
    </location>
</feature>
<name>A0ABD0ZYI4_CARAN</name>
<dbReference type="CDD" id="cd04928">
    <property type="entry name" value="ACT_TyrKc"/>
    <property type="match status" value="1"/>
</dbReference>
<dbReference type="AlphaFoldDB" id="A0ABD0ZYI4"/>
<dbReference type="InterPro" id="IPR045865">
    <property type="entry name" value="ACT-like_dom_sf"/>
</dbReference>
<accession>A0ABD0ZYI4</accession>
<protein>
    <submittedName>
        <fullName evidence="4">Disease resistance protein</fullName>
    </submittedName>
</protein>
<evidence type="ECO:0000256" key="2">
    <source>
        <dbReference type="ARBA" id="ARBA00022801"/>
    </source>
</evidence>
<dbReference type="PANTHER" id="PTHR47320">
    <property type="entry name" value="BIFUNCTIONAL URIDYLYLTRANSFERASE/URIDYLYL-REMOVING ENZYME"/>
    <property type="match status" value="1"/>
</dbReference>